<feature type="region of interest" description="Disordered" evidence="1">
    <location>
        <begin position="290"/>
        <end position="318"/>
    </location>
</feature>
<feature type="region of interest" description="Disordered" evidence="1">
    <location>
        <begin position="1"/>
        <end position="27"/>
    </location>
</feature>
<organism evidence="2">
    <name type="scientific">Bicosoecida sp. CB-2014</name>
    <dbReference type="NCBI Taxonomy" id="1486930"/>
    <lineage>
        <taxon>Eukaryota</taxon>
        <taxon>Sar</taxon>
        <taxon>Stramenopiles</taxon>
        <taxon>Bigyra</taxon>
        <taxon>Opalozoa</taxon>
        <taxon>Bicosoecida</taxon>
    </lineage>
</organism>
<reference evidence="2" key="1">
    <citation type="submission" date="2021-01" db="EMBL/GenBank/DDBJ databases">
        <authorList>
            <person name="Corre E."/>
            <person name="Pelletier E."/>
            <person name="Niang G."/>
            <person name="Scheremetjew M."/>
            <person name="Finn R."/>
            <person name="Kale V."/>
            <person name="Holt S."/>
            <person name="Cochrane G."/>
            <person name="Meng A."/>
            <person name="Brown T."/>
            <person name="Cohen L."/>
        </authorList>
    </citation>
    <scope>NUCLEOTIDE SEQUENCE</scope>
    <source>
        <strain evidence="2">Ms1</strain>
    </source>
</reference>
<evidence type="ECO:0000313" key="2">
    <source>
        <dbReference type="EMBL" id="CAD8924460.1"/>
    </source>
</evidence>
<evidence type="ECO:0000256" key="1">
    <source>
        <dbReference type="SAM" id="MobiDB-lite"/>
    </source>
</evidence>
<proteinExistence type="predicted"/>
<name>A0A7S1CQE1_9STRA</name>
<dbReference type="AlphaFoldDB" id="A0A7S1CQE1"/>
<feature type="compositionally biased region" description="Basic and acidic residues" evidence="1">
    <location>
        <begin position="306"/>
        <end position="318"/>
    </location>
</feature>
<feature type="compositionally biased region" description="Basic and acidic residues" evidence="1">
    <location>
        <begin position="78"/>
        <end position="90"/>
    </location>
</feature>
<gene>
    <name evidence="2" type="ORF">BSP0115_LOCUS17723</name>
</gene>
<feature type="compositionally biased region" description="Basic residues" evidence="1">
    <location>
        <begin position="291"/>
        <end position="300"/>
    </location>
</feature>
<feature type="region of interest" description="Disordered" evidence="1">
    <location>
        <begin position="77"/>
        <end position="98"/>
    </location>
</feature>
<sequence>MSHAAAGAGGRADDSDDEFDRDEAARRAAAVAESRKEAKKILMGQYTSNISFGSEDWVPEPGHASEFRAYDLTAAGKDNARSEEQKKDQTAAHYEFGMDPLDYRTTATDDFSRTDGKPARLSEMQKAEVRSVHFVLGNEKTEYTTEAKAQFKGGPMDKGAGDARAEAAEFKRDLRATHYEFGADEASWETTGGDFTDVSSKITAAEREKTREGIRVQTTLLRASNIAFSSHREFYADMRERMPDPTAGGRNPYAKDPQVEETVRNARFDSVCLGEDEDDWATTTMLQNGEKKKRIGRKFKPPLAKAKAEAEAHAAPRF</sequence>
<dbReference type="EMBL" id="HBFS01026444">
    <property type="protein sequence ID" value="CAD8924460.1"/>
    <property type="molecule type" value="Transcribed_RNA"/>
</dbReference>
<protein>
    <submittedName>
        <fullName evidence="2">Uncharacterized protein</fullName>
    </submittedName>
</protein>
<accession>A0A7S1CQE1</accession>